<reference evidence="3 4" key="1">
    <citation type="journal article" date="2023" name="Plants (Basel)">
        <title>Bridging the Gap: Combining Genomics and Transcriptomics Approaches to Understand Stylosanthes scabra, an Orphan Legume from the Brazilian Caatinga.</title>
        <authorList>
            <person name="Ferreira-Neto J.R.C."/>
            <person name="da Silva M.D."/>
            <person name="Binneck E."/>
            <person name="de Melo N.F."/>
            <person name="da Silva R.H."/>
            <person name="de Melo A.L.T.M."/>
            <person name="Pandolfi V."/>
            <person name="Bustamante F.O."/>
            <person name="Brasileiro-Vidal A.C."/>
            <person name="Benko-Iseppon A.M."/>
        </authorList>
    </citation>
    <scope>NUCLEOTIDE SEQUENCE [LARGE SCALE GENOMIC DNA]</scope>
    <source>
        <tissue evidence="3">Leaves</tissue>
    </source>
</reference>
<gene>
    <name evidence="3" type="ORF">PIB30_078712</name>
</gene>
<comment type="caution">
    <text evidence="3">The sequence shown here is derived from an EMBL/GenBank/DDBJ whole genome shotgun (WGS) entry which is preliminary data.</text>
</comment>
<dbReference type="Gene3D" id="1.25.40.10">
    <property type="entry name" value="Tetratricopeptide repeat domain"/>
    <property type="match status" value="4"/>
</dbReference>
<dbReference type="PANTHER" id="PTHR47926">
    <property type="entry name" value="PENTATRICOPEPTIDE REPEAT-CONTAINING PROTEIN"/>
    <property type="match status" value="1"/>
</dbReference>
<evidence type="ECO:0000313" key="4">
    <source>
        <dbReference type="Proteomes" id="UP001341840"/>
    </source>
</evidence>
<keyword evidence="1" id="KW-0677">Repeat</keyword>
<proteinExistence type="predicted"/>
<dbReference type="PANTHER" id="PTHR47926:SF359">
    <property type="entry name" value="PENTACOTRIPEPTIDE-REPEAT REGION OF PRORP DOMAIN-CONTAINING PROTEIN"/>
    <property type="match status" value="1"/>
</dbReference>
<dbReference type="Pfam" id="PF20431">
    <property type="entry name" value="E_motif"/>
    <property type="match status" value="1"/>
</dbReference>
<dbReference type="Pfam" id="PF13041">
    <property type="entry name" value="PPR_2"/>
    <property type="match status" value="3"/>
</dbReference>
<dbReference type="EMBL" id="JASCZI010061510">
    <property type="protein sequence ID" value="MED6138879.1"/>
    <property type="molecule type" value="Genomic_DNA"/>
</dbReference>
<sequence length="481" mass="54380">MTLTGLIDNSFAASRLVAFCTLSESQTLGYCTKILCHTNEPNIFSWNTTIRGYIESGDLDGALLLYKKMLQYDGLKPDNHTYPLMLKACSSPSLNCVGYTILGHVLKFGFEFNLCVHNALISMLLSYGNIEAAYDVFNRGCVRHLVTWNAMITGCVRRGLEIEAIKLYREMEAEKVKPNEITMIGLVSSCSRLHDLNFGREFQHYIKEHQLELTVPLLNALMDMYVKCGDLMAAQVLFDNMAQKTIVSWTTMVLGYARFGYLDIARKIFYEVPEKSVVPCNAIISGCVQSKHSKEALTLFHEMQINNIEPDKVTMINCLCACSQLGALDDGIWIHHYIEKMIRVGLMPDEITFLGVLLACCHGGLVEEGRKYFSQMSSKFNILPKLKHYSCMVDLLGRAGHLEDAEELIRNMPIEEDAAVWGALIFACRVHGNFQIGEKAAMKLLEMDPQDSGNYVLLASMYSEAKMWKERKETNEKKRSR</sequence>
<feature type="repeat" description="PPR" evidence="2">
    <location>
        <begin position="276"/>
        <end position="310"/>
    </location>
</feature>
<dbReference type="InterPro" id="IPR046960">
    <property type="entry name" value="PPR_At4g14850-like_plant"/>
</dbReference>
<evidence type="ECO:0008006" key="5">
    <source>
        <dbReference type="Google" id="ProtNLM"/>
    </source>
</evidence>
<feature type="repeat" description="PPR" evidence="2">
    <location>
        <begin position="42"/>
        <end position="77"/>
    </location>
</feature>
<dbReference type="InterPro" id="IPR011990">
    <property type="entry name" value="TPR-like_helical_dom_sf"/>
</dbReference>
<dbReference type="NCBIfam" id="TIGR00756">
    <property type="entry name" value="PPR"/>
    <property type="match status" value="4"/>
</dbReference>
<evidence type="ECO:0000256" key="2">
    <source>
        <dbReference type="PROSITE-ProRule" id="PRU00708"/>
    </source>
</evidence>
<name>A0ABU6SR10_9FABA</name>
<dbReference type="Proteomes" id="UP001341840">
    <property type="component" value="Unassembled WGS sequence"/>
</dbReference>
<dbReference type="InterPro" id="IPR046848">
    <property type="entry name" value="E_motif"/>
</dbReference>
<accession>A0ABU6SR10</accession>
<evidence type="ECO:0000256" key="1">
    <source>
        <dbReference type="ARBA" id="ARBA00022737"/>
    </source>
</evidence>
<keyword evidence="4" id="KW-1185">Reference proteome</keyword>
<organism evidence="3 4">
    <name type="scientific">Stylosanthes scabra</name>
    <dbReference type="NCBI Taxonomy" id="79078"/>
    <lineage>
        <taxon>Eukaryota</taxon>
        <taxon>Viridiplantae</taxon>
        <taxon>Streptophyta</taxon>
        <taxon>Embryophyta</taxon>
        <taxon>Tracheophyta</taxon>
        <taxon>Spermatophyta</taxon>
        <taxon>Magnoliopsida</taxon>
        <taxon>eudicotyledons</taxon>
        <taxon>Gunneridae</taxon>
        <taxon>Pentapetalae</taxon>
        <taxon>rosids</taxon>
        <taxon>fabids</taxon>
        <taxon>Fabales</taxon>
        <taxon>Fabaceae</taxon>
        <taxon>Papilionoideae</taxon>
        <taxon>50 kb inversion clade</taxon>
        <taxon>dalbergioids sensu lato</taxon>
        <taxon>Dalbergieae</taxon>
        <taxon>Pterocarpus clade</taxon>
        <taxon>Stylosanthes</taxon>
    </lineage>
</organism>
<dbReference type="InterPro" id="IPR002885">
    <property type="entry name" value="PPR_rpt"/>
</dbReference>
<feature type="repeat" description="PPR" evidence="2">
    <location>
        <begin position="144"/>
        <end position="178"/>
    </location>
</feature>
<protein>
    <recommendedName>
        <fullName evidence="5">Pentatricopeptide repeat-containing protein</fullName>
    </recommendedName>
</protein>
<dbReference type="Pfam" id="PF01535">
    <property type="entry name" value="PPR"/>
    <property type="match status" value="5"/>
</dbReference>
<dbReference type="PROSITE" id="PS51375">
    <property type="entry name" value="PPR"/>
    <property type="match status" value="3"/>
</dbReference>
<evidence type="ECO:0000313" key="3">
    <source>
        <dbReference type="EMBL" id="MED6138879.1"/>
    </source>
</evidence>